<accession>A0ABW5W8R7</accession>
<gene>
    <name evidence="2" type="ORF">ACFS2C_09490</name>
</gene>
<evidence type="ECO:0000313" key="2">
    <source>
        <dbReference type="EMBL" id="MFD2799626.1"/>
    </source>
</evidence>
<evidence type="ECO:0000313" key="3">
    <source>
        <dbReference type="Proteomes" id="UP001597478"/>
    </source>
</evidence>
<evidence type="ECO:0000256" key="1">
    <source>
        <dbReference type="SAM" id="MobiDB-lite"/>
    </source>
</evidence>
<comment type="caution">
    <text evidence="2">The sequence shown here is derived from an EMBL/GenBank/DDBJ whole genome shotgun (WGS) entry which is preliminary data.</text>
</comment>
<protein>
    <submittedName>
        <fullName evidence="2">Uncharacterized protein</fullName>
    </submittedName>
</protein>
<reference evidence="3" key="1">
    <citation type="journal article" date="2019" name="Int. J. Syst. Evol. Microbiol.">
        <title>The Global Catalogue of Microorganisms (GCM) 10K type strain sequencing project: providing services to taxonomists for standard genome sequencing and annotation.</title>
        <authorList>
            <consortium name="The Broad Institute Genomics Platform"/>
            <consortium name="The Broad Institute Genome Sequencing Center for Infectious Disease"/>
            <person name="Wu L."/>
            <person name="Ma J."/>
        </authorList>
    </citation>
    <scope>NUCLEOTIDE SEQUENCE [LARGE SCALE GENOMIC DNA]</scope>
    <source>
        <strain evidence="3">IBRC-M 10906</strain>
    </source>
</reference>
<name>A0ABW5W8R7_9PSEU</name>
<sequence>MTRQADRRQLDDIARLSERDANTAYQPAKQRLRPDKRRPKRELDQRRAQLVAVGGPRRRRRCVTDRAADGSWPDVGVVYRAVEQDRKPPESGP</sequence>
<keyword evidence="3" id="KW-1185">Reference proteome</keyword>
<dbReference type="Proteomes" id="UP001597478">
    <property type="component" value="Unassembled WGS sequence"/>
</dbReference>
<dbReference type="EMBL" id="JBHUOF010000011">
    <property type="protein sequence ID" value="MFD2799626.1"/>
    <property type="molecule type" value="Genomic_DNA"/>
</dbReference>
<dbReference type="RefSeq" id="WP_377390036.1">
    <property type="nucleotide sequence ID" value="NZ_JBHSAN010000020.1"/>
</dbReference>
<feature type="compositionally biased region" description="Basic residues" evidence="1">
    <location>
        <begin position="30"/>
        <end position="40"/>
    </location>
</feature>
<feature type="compositionally biased region" description="Basic and acidic residues" evidence="1">
    <location>
        <begin position="1"/>
        <end position="21"/>
    </location>
</feature>
<feature type="region of interest" description="Disordered" evidence="1">
    <location>
        <begin position="1"/>
        <end position="57"/>
    </location>
</feature>
<proteinExistence type="predicted"/>
<organism evidence="2 3">
    <name type="scientific">Prauserella oleivorans</name>
    <dbReference type="NCBI Taxonomy" id="1478153"/>
    <lineage>
        <taxon>Bacteria</taxon>
        <taxon>Bacillati</taxon>
        <taxon>Actinomycetota</taxon>
        <taxon>Actinomycetes</taxon>
        <taxon>Pseudonocardiales</taxon>
        <taxon>Pseudonocardiaceae</taxon>
        <taxon>Prauserella</taxon>
    </lineage>
</organism>